<feature type="compositionally biased region" description="Gly residues" evidence="1">
    <location>
        <begin position="30"/>
        <end position="39"/>
    </location>
</feature>
<feature type="compositionally biased region" description="Polar residues" evidence="1">
    <location>
        <begin position="41"/>
        <end position="50"/>
    </location>
</feature>
<organism evidence="2">
    <name type="scientific">bioreactor metagenome</name>
    <dbReference type="NCBI Taxonomy" id="1076179"/>
    <lineage>
        <taxon>unclassified sequences</taxon>
        <taxon>metagenomes</taxon>
        <taxon>ecological metagenomes</taxon>
    </lineage>
</organism>
<evidence type="ECO:0000256" key="1">
    <source>
        <dbReference type="SAM" id="MobiDB-lite"/>
    </source>
</evidence>
<dbReference type="AlphaFoldDB" id="A0A645IUD9"/>
<evidence type="ECO:0000313" key="2">
    <source>
        <dbReference type="EMBL" id="MPN54776.1"/>
    </source>
</evidence>
<name>A0A645IUD9_9ZZZZ</name>
<accession>A0A645IUD9</accession>
<feature type="region of interest" description="Disordered" evidence="1">
    <location>
        <begin position="28"/>
        <end position="60"/>
    </location>
</feature>
<dbReference type="EMBL" id="VSSQ01123340">
    <property type="protein sequence ID" value="MPN54776.1"/>
    <property type="molecule type" value="Genomic_DNA"/>
</dbReference>
<proteinExistence type="predicted"/>
<comment type="caution">
    <text evidence="2">The sequence shown here is derived from an EMBL/GenBank/DDBJ whole genome shotgun (WGS) entry which is preliminary data.</text>
</comment>
<protein>
    <submittedName>
        <fullName evidence="2">Uncharacterized protein</fullName>
    </submittedName>
</protein>
<reference evidence="2" key="1">
    <citation type="submission" date="2019-08" db="EMBL/GenBank/DDBJ databases">
        <authorList>
            <person name="Kucharzyk K."/>
            <person name="Murdoch R.W."/>
            <person name="Higgins S."/>
            <person name="Loffler F."/>
        </authorList>
    </citation>
    <scope>NUCLEOTIDE SEQUENCE</scope>
</reference>
<sequence>MLGVIEEELDRLGGFFRVQLKGDLAQVGGHFNGRGGPGGQRNEQAGGQQRESLEHQAVPS</sequence>
<gene>
    <name evidence="2" type="ORF">SDC9_202453</name>
</gene>